<dbReference type="EMBL" id="JBHRSW010000033">
    <property type="protein sequence ID" value="MFC3122815.1"/>
    <property type="molecule type" value="Genomic_DNA"/>
</dbReference>
<evidence type="ECO:0000313" key="1">
    <source>
        <dbReference type="EMBL" id="MFC3122815.1"/>
    </source>
</evidence>
<comment type="caution">
    <text evidence="1">The sequence shown here is derived from an EMBL/GenBank/DDBJ whole genome shotgun (WGS) entry which is preliminary data.</text>
</comment>
<protein>
    <submittedName>
        <fullName evidence="1">Uncharacterized protein</fullName>
    </submittedName>
</protein>
<accession>A0ABV7FVU1</accession>
<organism evidence="1 2">
    <name type="scientific">Agaribacter flavus</name>
    <dbReference type="NCBI Taxonomy" id="1902781"/>
    <lineage>
        <taxon>Bacteria</taxon>
        <taxon>Pseudomonadati</taxon>
        <taxon>Pseudomonadota</taxon>
        <taxon>Gammaproteobacteria</taxon>
        <taxon>Alteromonadales</taxon>
        <taxon>Alteromonadaceae</taxon>
        <taxon>Agaribacter</taxon>
    </lineage>
</organism>
<dbReference type="Proteomes" id="UP001595478">
    <property type="component" value="Unassembled WGS sequence"/>
</dbReference>
<reference evidence="2" key="1">
    <citation type="journal article" date="2019" name="Int. J. Syst. Evol. Microbiol.">
        <title>The Global Catalogue of Microorganisms (GCM) 10K type strain sequencing project: providing services to taxonomists for standard genome sequencing and annotation.</title>
        <authorList>
            <consortium name="The Broad Institute Genomics Platform"/>
            <consortium name="The Broad Institute Genome Sequencing Center for Infectious Disease"/>
            <person name="Wu L."/>
            <person name="Ma J."/>
        </authorList>
    </citation>
    <scope>NUCLEOTIDE SEQUENCE [LARGE SCALE GENOMIC DNA]</scope>
    <source>
        <strain evidence="2">KCTC 52473</strain>
    </source>
</reference>
<keyword evidence="2" id="KW-1185">Reference proteome</keyword>
<gene>
    <name evidence="1" type="ORF">ACFOHL_14415</name>
</gene>
<name>A0ABV7FVU1_9ALTE</name>
<sequence>MMQSIKCYVFNRSRSTDSPYFLQSSTKLDCKVNDDPVGDKISIKDSTGNHARVTWNAIYVNDEKCTIKNDSIYWIDSQEAIIRRNFELFIDGKKIATMESVGVFFSWVLELIKERKWKTYDPYYEIRYDDGHINQFQAVCFLMMYQHKQDDT</sequence>
<proteinExistence type="predicted"/>
<dbReference type="RefSeq" id="WP_376920945.1">
    <property type="nucleotide sequence ID" value="NZ_JBHRSW010000033.1"/>
</dbReference>
<evidence type="ECO:0000313" key="2">
    <source>
        <dbReference type="Proteomes" id="UP001595478"/>
    </source>
</evidence>